<protein>
    <recommendedName>
        <fullName evidence="4">SPOR domain-containing protein</fullName>
    </recommendedName>
</protein>
<dbReference type="Proteomes" id="UP000245680">
    <property type="component" value="Unassembled WGS sequence"/>
</dbReference>
<evidence type="ECO:0000313" key="3">
    <source>
        <dbReference type="Proteomes" id="UP000245680"/>
    </source>
</evidence>
<evidence type="ECO:0008006" key="4">
    <source>
        <dbReference type="Google" id="ProtNLM"/>
    </source>
</evidence>
<organism evidence="2 3">
    <name type="scientific">Meridianimarinicoccus roseus</name>
    <dbReference type="NCBI Taxonomy" id="2072018"/>
    <lineage>
        <taxon>Bacteria</taxon>
        <taxon>Pseudomonadati</taxon>
        <taxon>Pseudomonadota</taxon>
        <taxon>Alphaproteobacteria</taxon>
        <taxon>Rhodobacterales</taxon>
        <taxon>Paracoccaceae</taxon>
        <taxon>Meridianimarinicoccus</taxon>
    </lineage>
</organism>
<keyword evidence="1" id="KW-0175">Coiled coil</keyword>
<sequence>MLKSVFTTLRELLWTLIAVLAALALFGAVLAPAEFAGRLAGIFDELEGAGFDIKIKTPVGEASFDRAKAQQLVNSDREILDLRAELEAARGRIALLEATAPSTPTVVLPPAPLPETVPESRPELVIDPLIDPVPGQAGEPWVVIAGTERDLDSQRNELDALRRAGFGDAVILNSGGWYQTAVIYPDRAAADAALPRIAEVVGAGRGAYVRALDVICRDPAEVAGVPDLLACG</sequence>
<dbReference type="EMBL" id="QGKU01000029">
    <property type="protein sequence ID" value="PWR03292.1"/>
    <property type="molecule type" value="Genomic_DNA"/>
</dbReference>
<name>A0A2V2LE01_9RHOB</name>
<dbReference type="AlphaFoldDB" id="A0A2V2LE01"/>
<comment type="caution">
    <text evidence="2">The sequence shown here is derived from an EMBL/GenBank/DDBJ whole genome shotgun (WGS) entry which is preliminary data.</text>
</comment>
<gene>
    <name evidence="2" type="ORF">DKT77_07445</name>
</gene>
<dbReference type="OrthoDB" id="9874484at2"/>
<accession>A0A2V2LE01</accession>
<dbReference type="RefSeq" id="WP_109811084.1">
    <property type="nucleotide sequence ID" value="NZ_QGKU01000029.1"/>
</dbReference>
<evidence type="ECO:0000256" key="1">
    <source>
        <dbReference type="SAM" id="Coils"/>
    </source>
</evidence>
<feature type="coiled-coil region" evidence="1">
    <location>
        <begin position="72"/>
        <end position="99"/>
    </location>
</feature>
<keyword evidence="3" id="KW-1185">Reference proteome</keyword>
<reference evidence="2 3" key="1">
    <citation type="submission" date="2018-05" db="EMBL/GenBank/DDBJ databases">
        <title>Rhodobacteraceae gen. nov., sp. nov. isolated from sea water.</title>
        <authorList>
            <person name="Ren Y."/>
        </authorList>
    </citation>
    <scope>NUCLEOTIDE SEQUENCE [LARGE SCALE GENOMIC DNA]</scope>
    <source>
        <strain evidence="2 3">TG-679</strain>
    </source>
</reference>
<evidence type="ECO:0000313" key="2">
    <source>
        <dbReference type="EMBL" id="PWR03292.1"/>
    </source>
</evidence>
<proteinExistence type="predicted"/>